<dbReference type="PRINTS" id="PR00069">
    <property type="entry name" value="ALDKETRDTASE"/>
</dbReference>
<reference evidence="9" key="1">
    <citation type="submission" date="2022-01" db="EMBL/GenBank/DDBJ databases">
        <authorList>
            <person name="King R."/>
        </authorList>
    </citation>
    <scope>NUCLEOTIDE SEQUENCE</scope>
</reference>
<evidence type="ECO:0000256" key="4">
    <source>
        <dbReference type="PIRSR" id="PIRSR000097-1"/>
    </source>
</evidence>
<evidence type="ECO:0000256" key="7">
    <source>
        <dbReference type="SAM" id="SignalP"/>
    </source>
</evidence>
<evidence type="ECO:0000256" key="5">
    <source>
        <dbReference type="PIRSR" id="PIRSR000097-2"/>
    </source>
</evidence>
<dbReference type="InterPro" id="IPR023210">
    <property type="entry name" value="NADP_OxRdtase_dom"/>
</dbReference>
<dbReference type="PANTHER" id="PTHR43827:SF3">
    <property type="entry name" value="NADP-DEPENDENT OXIDOREDUCTASE DOMAIN-CONTAINING PROTEIN"/>
    <property type="match status" value="1"/>
</dbReference>
<keyword evidence="2" id="KW-0521">NADP</keyword>
<dbReference type="PANTHER" id="PTHR43827">
    <property type="entry name" value="2,5-DIKETO-D-GLUCONIC ACID REDUCTASE"/>
    <property type="match status" value="1"/>
</dbReference>
<evidence type="ECO:0000313" key="10">
    <source>
        <dbReference type="Proteomes" id="UP001153636"/>
    </source>
</evidence>
<dbReference type="GO" id="GO:0016616">
    <property type="term" value="F:oxidoreductase activity, acting on the CH-OH group of donors, NAD or NADP as acceptor"/>
    <property type="evidence" value="ECO:0007669"/>
    <property type="project" value="UniProtKB-ARBA"/>
</dbReference>
<dbReference type="AlphaFoldDB" id="A0A9P0GFQ7"/>
<dbReference type="InterPro" id="IPR020471">
    <property type="entry name" value="AKR"/>
</dbReference>
<dbReference type="Proteomes" id="UP001153636">
    <property type="component" value="Chromosome 3"/>
</dbReference>
<feature type="site" description="Lowers pKa of active site Tyr" evidence="6">
    <location>
        <position position="107"/>
    </location>
</feature>
<evidence type="ECO:0000259" key="8">
    <source>
        <dbReference type="Pfam" id="PF00248"/>
    </source>
</evidence>
<organism evidence="9 10">
    <name type="scientific">Psylliodes chrysocephalus</name>
    <dbReference type="NCBI Taxonomy" id="3402493"/>
    <lineage>
        <taxon>Eukaryota</taxon>
        <taxon>Metazoa</taxon>
        <taxon>Ecdysozoa</taxon>
        <taxon>Arthropoda</taxon>
        <taxon>Hexapoda</taxon>
        <taxon>Insecta</taxon>
        <taxon>Pterygota</taxon>
        <taxon>Neoptera</taxon>
        <taxon>Endopterygota</taxon>
        <taxon>Coleoptera</taxon>
        <taxon>Polyphaga</taxon>
        <taxon>Cucujiformia</taxon>
        <taxon>Chrysomeloidea</taxon>
        <taxon>Chrysomelidae</taxon>
        <taxon>Galerucinae</taxon>
        <taxon>Alticini</taxon>
        <taxon>Psylliodes</taxon>
    </lineage>
</organism>
<dbReference type="PIRSF" id="PIRSF000097">
    <property type="entry name" value="AKR"/>
    <property type="match status" value="1"/>
</dbReference>
<accession>A0A9P0GFQ7</accession>
<dbReference type="InterPro" id="IPR036812">
    <property type="entry name" value="NAD(P)_OxRdtase_dom_sf"/>
</dbReference>
<dbReference type="Pfam" id="PF00248">
    <property type="entry name" value="Aldo_ket_red"/>
    <property type="match status" value="1"/>
</dbReference>
<dbReference type="SUPFAM" id="SSF51430">
    <property type="entry name" value="NAD(P)-linked oxidoreductase"/>
    <property type="match status" value="1"/>
</dbReference>
<dbReference type="InterPro" id="IPR018170">
    <property type="entry name" value="Aldo/ket_reductase_CS"/>
</dbReference>
<feature type="active site" description="Proton donor" evidence="4">
    <location>
        <position position="78"/>
    </location>
</feature>
<feature type="chain" id="PRO_5040302764" description="NADP-dependent oxidoreductase domain-containing protein" evidence="7">
    <location>
        <begin position="22"/>
        <end position="319"/>
    </location>
</feature>
<feature type="domain" description="NADP-dependent oxidoreductase" evidence="8">
    <location>
        <begin position="44"/>
        <end position="304"/>
    </location>
</feature>
<evidence type="ECO:0000256" key="3">
    <source>
        <dbReference type="ARBA" id="ARBA00023002"/>
    </source>
</evidence>
<dbReference type="FunFam" id="3.20.20.100:FF:000002">
    <property type="entry name" value="2,5-diketo-D-gluconic acid reductase A"/>
    <property type="match status" value="1"/>
</dbReference>
<dbReference type="OrthoDB" id="416253at2759"/>
<sequence length="319" mass="36090">MFKFSLIVCVYLVALATFGKADNEQPVTSKDRFRLHSGDLMPYVGFGTFRIQGDAQIKEVLDHVLGSGYRLIDTAQVYGNEESIDKALKVLLPKHNLTRKDIFITTKLDSTYLGSDSVYNRIENSIRNLGSEYLDLLLIHSPGLSSRNSKSTPKNDSVLRDETWKVFVTAVKQGLVRNIGVSNYNVRHLTELLRNDHGIKPAVNQVEWHPNNHQADLLELCRKEGILLQAYFSLGGTGRKEVLLNRPEVVKIAEKLKKTPSQILLRWALQQKIGVIPKSLSEAHIRDNLSLDFTIPAEDMKTLSGFEQNRLGFSLDRYQ</sequence>
<evidence type="ECO:0000256" key="6">
    <source>
        <dbReference type="PIRSR" id="PIRSR000097-3"/>
    </source>
</evidence>
<evidence type="ECO:0000313" key="9">
    <source>
        <dbReference type="EMBL" id="CAH1108155.1"/>
    </source>
</evidence>
<evidence type="ECO:0000256" key="1">
    <source>
        <dbReference type="ARBA" id="ARBA00007905"/>
    </source>
</evidence>
<dbReference type="PROSITE" id="PS00062">
    <property type="entry name" value="ALDOKETO_REDUCTASE_2"/>
    <property type="match status" value="1"/>
</dbReference>
<name>A0A9P0GFQ7_9CUCU</name>
<keyword evidence="7" id="KW-0732">Signal</keyword>
<dbReference type="EMBL" id="OV651815">
    <property type="protein sequence ID" value="CAH1108155.1"/>
    <property type="molecule type" value="Genomic_DNA"/>
</dbReference>
<proteinExistence type="inferred from homology"/>
<protein>
    <recommendedName>
        <fullName evidence="8">NADP-dependent oxidoreductase domain-containing protein</fullName>
    </recommendedName>
</protein>
<feature type="signal peptide" evidence="7">
    <location>
        <begin position="1"/>
        <end position="21"/>
    </location>
</feature>
<gene>
    <name evidence="9" type="ORF">PSYICH_LOCUS9235</name>
</gene>
<keyword evidence="3" id="KW-0560">Oxidoreductase</keyword>
<evidence type="ECO:0000256" key="2">
    <source>
        <dbReference type="ARBA" id="ARBA00022857"/>
    </source>
</evidence>
<keyword evidence="10" id="KW-1185">Reference proteome</keyword>
<dbReference type="Gene3D" id="3.20.20.100">
    <property type="entry name" value="NADP-dependent oxidoreductase domain"/>
    <property type="match status" value="1"/>
</dbReference>
<feature type="binding site" evidence="5">
    <location>
        <position position="140"/>
    </location>
    <ligand>
        <name>substrate</name>
    </ligand>
</feature>
<comment type="similarity">
    <text evidence="1">Belongs to the aldo/keto reductase family.</text>
</comment>